<proteinExistence type="predicted"/>
<reference evidence="1" key="1">
    <citation type="submission" date="2021-02" db="EMBL/GenBank/DDBJ databases">
        <authorList>
            <person name="Nowell W R."/>
        </authorList>
    </citation>
    <scope>NUCLEOTIDE SEQUENCE</scope>
</reference>
<dbReference type="Proteomes" id="UP000663852">
    <property type="component" value="Unassembled WGS sequence"/>
</dbReference>
<organism evidence="1 2">
    <name type="scientific">Adineta ricciae</name>
    <name type="common">Rotifer</name>
    <dbReference type="NCBI Taxonomy" id="249248"/>
    <lineage>
        <taxon>Eukaryota</taxon>
        <taxon>Metazoa</taxon>
        <taxon>Spiralia</taxon>
        <taxon>Gnathifera</taxon>
        <taxon>Rotifera</taxon>
        <taxon>Eurotatoria</taxon>
        <taxon>Bdelloidea</taxon>
        <taxon>Adinetida</taxon>
        <taxon>Adinetidae</taxon>
        <taxon>Adineta</taxon>
    </lineage>
</organism>
<protein>
    <submittedName>
        <fullName evidence="1">Uncharacterized protein</fullName>
    </submittedName>
</protein>
<gene>
    <name evidence="1" type="ORF">EDS130_LOCUS32450</name>
</gene>
<evidence type="ECO:0000313" key="1">
    <source>
        <dbReference type="EMBL" id="CAF1335791.1"/>
    </source>
</evidence>
<dbReference type="AlphaFoldDB" id="A0A815GA89"/>
<evidence type="ECO:0000313" key="2">
    <source>
        <dbReference type="Proteomes" id="UP000663852"/>
    </source>
</evidence>
<comment type="caution">
    <text evidence="1">The sequence shown here is derived from an EMBL/GenBank/DDBJ whole genome shotgun (WGS) entry which is preliminary data.</text>
</comment>
<accession>A0A815GA89</accession>
<sequence length="85" mass="10149">MISIYRFSFIVYHTQVFFRTKKKFHFLLKAIQNVHIHNGFPYLCHSASRRLRSHNSKNRIAPISAITSDQSARYLHTETYDLQCF</sequence>
<dbReference type="EMBL" id="CAJNOJ010000249">
    <property type="protein sequence ID" value="CAF1335791.1"/>
    <property type="molecule type" value="Genomic_DNA"/>
</dbReference>
<name>A0A815GA89_ADIRI</name>